<keyword evidence="3" id="KW-0347">Helicase</keyword>
<gene>
    <name evidence="8" type="ORF">AK88_05160</name>
</gene>
<feature type="region of interest" description="Disordered" evidence="5">
    <location>
        <begin position="759"/>
        <end position="786"/>
    </location>
</feature>
<feature type="region of interest" description="Disordered" evidence="5">
    <location>
        <begin position="401"/>
        <end position="427"/>
    </location>
</feature>
<dbReference type="CDD" id="cd18787">
    <property type="entry name" value="SF2_C_DEAD"/>
    <property type="match status" value="1"/>
</dbReference>
<evidence type="ECO:0000259" key="7">
    <source>
        <dbReference type="PROSITE" id="PS51194"/>
    </source>
</evidence>
<dbReference type="PANTHER" id="PTHR47959:SF1">
    <property type="entry name" value="ATP-DEPENDENT RNA HELICASE DBPA"/>
    <property type="match status" value="1"/>
</dbReference>
<dbReference type="InterPro" id="IPR027417">
    <property type="entry name" value="P-loop_NTPase"/>
</dbReference>
<feature type="region of interest" description="Disordered" evidence="5">
    <location>
        <begin position="96"/>
        <end position="120"/>
    </location>
</feature>
<feature type="domain" description="Helicase C-terminal" evidence="7">
    <location>
        <begin position="565"/>
        <end position="712"/>
    </location>
</feature>
<dbReference type="PROSITE" id="PS51192">
    <property type="entry name" value="HELICASE_ATP_BIND_1"/>
    <property type="match status" value="1"/>
</dbReference>
<dbReference type="Pfam" id="PF00271">
    <property type="entry name" value="Helicase_C"/>
    <property type="match status" value="1"/>
</dbReference>
<feature type="domain" description="Helicase ATP-binding" evidence="6">
    <location>
        <begin position="58"/>
        <end position="333"/>
    </location>
</feature>
<dbReference type="GO" id="GO:0005524">
    <property type="term" value="F:ATP binding"/>
    <property type="evidence" value="ECO:0007669"/>
    <property type="project" value="UniProtKB-KW"/>
</dbReference>
<dbReference type="InterPro" id="IPR001650">
    <property type="entry name" value="Helicase_C-like"/>
</dbReference>
<dbReference type="GeneID" id="24270474"/>
<evidence type="ECO:0000256" key="3">
    <source>
        <dbReference type="ARBA" id="ARBA00022806"/>
    </source>
</evidence>
<dbReference type="InterPro" id="IPR011545">
    <property type="entry name" value="DEAD/DEAH_box_helicase_dom"/>
</dbReference>
<dbReference type="SUPFAM" id="SSF52540">
    <property type="entry name" value="P-loop containing nucleoside triphosphate hydrolases"/>
    <property type="match status" value="2"/>
</dbReference>
<dbReference type="OMA" id="KHYQYPL"/>
<evidence type="ECO:0000256" key="4">
    <source>
        <dbReference type="ARBA" id="ARBA00022840"/>
    </source>
</evidence>
<dbReference type="EMBL" id="KQ001741">
    <property type="protein sequence ID" value="KJP85201.1"/>
    <property type="molecule type" value="Genomic_DNA"/>
</dbReference>
<proteinExistence type="predicted"/>
<dbReference type="PROSITE" id="PS51194">
    <property type="entry name" value="HELICASE_CTER"/>
    <property type="match status" value="1"/>
</dbReference>
<dbReference type="GO" id="GO:0003724">
    <property type="term" value="F:RNA helicase activity"/>
    <property type="evidence" value="ECO:0007669"/>
    <property type="project" value="TreeGrafter"/>
</dbReference>
<evidence type="ECO:0000313" key="8">
    <source>
        <dbReference type="EMBL" id="KJP85201.1"/>
    </source>
</evidence>
<dbReference type="SMART" id="SM00487">
    <property type="entry name" value="DEXDc"/>
    <property type="match status" value="1"/>
</dbReference>
<sequence>MDPWTVRIGHLNDLLAEAPKEEKNEKSTLEELNIPQEVIVCLRQMKICHPSTIQRLSMKKALQKRNLIVQAKNGTGKSLSICIIVASRLVQRVKRRQLHQADGKDAQEGEKRGQLETKRNGADPPVSLFLHSIILVPTRELCVQLCDNIKEISNQGIFIKGEHEDLPPSCDPVCSSSPPDSTLSDHLEGEGGNKQIGIRPIPFEVKPMVLYGGTDVKENLRMIFSYLPHVIISTPGRLKHVLSILKRLHVQVGQTERAEYPIQVPLIKITNVLIKQFILDEVDALLEEQFEEQIKCILSQVIRPKVQVLCYSSTFLESAISNFLKMVNLHDLGYVSRWKGFCVKRIDQMVSGDRGPNFRSGGLHESCVGDNSIMPVCEAQPEMNVRHTVGQDTSLQNDVVTTHQSNESDENEVAEEDAPLDECHNKDEVNSPLHMSQNNQMVQSQNVFQDEMSMRYMLQKIIKEKRNIGMCARRKREFEFVQTCTSVIIHEEGATGRDKSSHHVVKQFACEEGDVAGIPFNGTKGSDEENGSADVLGSPILRNVRHCFITVDNESMNKHEELKYKMKIILKVIKEINFHHCFLFINNTYEGVQVSKMLNKHDVSCYYTSSKLDHHERMKVFNKLKRNEMKVVVCSDVMSRGVDNIVCDLVINFDIPQNKETYIHRSGRCGRYGNRGLCISLCNYSDYAYLHFFKYQLRLPVHDFCYVRRERQFAHETNQFAGDTNQFVNETNQAVEGSSQHGAAWRSCYDLRGTREEGGEDIRENATLEQDTPEDTPQDSRGEDTVEDALEDTWEGVTQGERSASCAEAQLGVHVVEQNVPLQPCRLTSTPRRKALALNIKGFCAEGIHIAGERGSHVSSQSDDPVHRVHLKVRMKNFVTKFKIVKNQVCCQFCIPNDNINLFKSMSIVQHNSNLIIFFLFKRRIRMRFVSFRSMALREEETGRRSNYCFLFFCNSDSYLVLKVFYFFLFLFKHYQYPLRESLTPLLIHTGGGITQKEGKWKSRCDKCCNVFHPNQVNLNYVSDTCLMISNNIQNTEKKKKKILKDTKSDHTELVDMESTHTDQIQDNVDHEILPQRAEEELQPSSLSLEHALNQIKANLHEKKKIITFSQQCSEVVCMNDQREIVQKVNNLVAPQVFLNLPNRKQDAHLLKGLFLQSHVQLHGGPRHG</sequence>
<evidence type="ECO:0000256" key="2">
    <source>
        <dbReference type="ARBA" id="ARBA00022801"/>
    </source>
</evidence>
<dbReference type="GO" id="GO:0005829">
    <property type="term" value="C:cytosol"/>
    <property type="evidence" value="ECO:0007669"/>
    <property type="project" value="TreeGrafter"/>
</dbReference>
<accession>A0A0D9QHL9</accession>
<feature type="compositionally biased region" description="Acidic residues" evidence="5">
    <location>
        <begin position="407"/>
        <end position="420"/>
    </location>
</feature>
<keyword evidence="2" id="KW-0378">Hydrolase</keyword>
<dbReference type="VEuPathDB" id="PlasmoDB:AK88_05160"/>
<protein>
    <recommendedName>
        <fullName evidence="10">Helicase C-terminal domain-containing protein</fullName>
    </recommendedName>
</protein>
<dbReference type="InterPro" id="IPR014001">
    <property type="entry name" value="Helicase_ATP-bd"/>
</dbReference>
<reference evidence="8 9" key="1">
    <citation type="submission" date="2014-03" db="EMBL/GenBank/DDBJ databases">
        <title>The Genome Sequence of Plasmodium fragile nilgiri.</title>
        <authorList>
            <consortium name="The Broad Institute Genomics Platform"/>
            <consortium name="The Broad Institute Genome Sequencing Center for Infectious Disease"/>
            <person name="Neafsey D."/>
            <person name="Duraisingh M."/>
            <person name="Young S.K."/>
            <person name="Zeng Q."/>
            <person name="Gargeya S."/>
            <person name="Abouelleil A."/>
            <person name="Alvarado L."/>
            <person name="Chapman S.B."/>
            <person name="Gainer-Dewar J."/>
            <person name="Goldberg J."/>
            <person name="Griggs A."/>
            <person name="Gujja S."/>
            <person name="Hansen M."/>
            <person name="Howarth C."/>
            <person name="Imamovic A."/>
            <person name="Larimer J."/>
            <person name="Pearson M."/>
            <person name="Poon T.W."/>
            <person name="Priest M."/>
            <person name="Roberts A."/>
            <person name="Saif S."/>
            <person name="Shea T."/>
            <person name="Sykes S."/>
            <person name="Wortman J."/>
            <person name="Nusbaum C."/>
            <person name="Birren B."/>
        </authorList>
    </citation>
    <scope>NUCLEOTIDE SEQUENCE [LARGE SCALE GENOMIC DNA]</scope>
    <source>
        <strain evidence="9">nilgiri</strain>
    </source>
</reference>
<dbReference type="OrthoDB" id="337625at2759"/>
<dbReference type="Pfam" id="PF00270">
    <property type="entry name" value="DEAD"/>
    <property type="match status" value="2"/>
</dbReference>
<dbReference type="Gene3D" id="3.40.50.300">
    <property type="entry name" value="P-loop containing nucleotide triphosphate hydrolases"/>
    <property type="match status" value="2"/>
</dbReference>
<organism evidence="8 9">
    <name type="scientific">Plasmodium fragile</name>
    <dbReference type="NCBI Taxonomy" id="5857"/>
    <lineage>
        <taxon>Eukaryota</taxon>
        <taxon>Sar</taxon>
        <taxon>Alveolata</taxon>
        <taxon>Apicomplexa</taxon>
        <taxon>Aconoidasida</taxon>
        <taxon>Haemosporida</taxon>
        <taxon>Plasmodiidae</taxon>
        <taxon>Plasmodium</taxon>
        <taxon>Plasmodium (Plasmodium)</taxon>
    </lineage>
</organism>
<dbReference type="Proteomes" id="UP000054561">
    <property type="component" value="Unassembled WGS sequence"/>
</dbReference>
<evidence type="ECO:0000256" key="5">
    <source>
        <dbReference type="SAM" id="MobiDB-lite"/>
    </source>
</evidence>
<evidence type="ECO:0000313" key="9">
    <source>
        <dbReference type="Proteomes" id="UP000054561"/>
    </source>
</evidence>
<keyword evidence="9" id="KW-1185">Reference proteome</keyword>
<dbReference type="GO" id="GO:0016787">
    <property type="term" value="F:hydrolase activity"/>
    <property type="evidence" value="ECO:0007669"/>
    <property type="project" value="UniProtKB-KW"/>
</dbReference>
<dbReference type="GO" id="GO:0003676">
    <property type="term" value="F:nucleic acid binding"/>
    <property type="evidence" value="ECO:0007669"/>
    <property type="project" value="InterPro"/>
</dbReference>
<dbReference type="PANTHER" id="PTHR47959">
    <property type="entry name" value="ATP-DEPENDENT RNA HELICASE RHLE-RELATED"/>
    <property type="match status" value="1"/>
</dbReference>
<name>A0A0D9QHL9_PLAFR</name>
<evidence type="ECO:0000256" key="1">
    <source>
        <dbReference type="ARBA" id="ARBA00022741"/>
    </source>
</evidence>
<dbReference type="InterPro" id="IPR050079">
    <property type="entry name" value="DEAD_box_RNA_helicase"/>
</dbReference>
<dbReference type="RefSeq" id="XP_012338185.1">
    <property type="nucleotide sequence ID" value="XM_012482762.1"/>
</dbReference>
<evidence type="ECO:0008006" key="10">
    <source>
        <dbReference type="Google" id="ProtNLM"/>
    </source>
</evidence>
<dbReference type="AlphaFoldDB" id="A0A0D9QHL9"/>
<keyword evidence="4" id="KW-0067">ATP-binding</keyword>
<keyword evidence="1" id="KW-0547">Nucleotide-binding</keyword>
<evidence type="ECO:0000259" key="6">
    <source>
        <dbReference type="PROSITE" id="PS51192"/>
    </source>
</evidence>
<dbReference type="SMART" id="SM00490">
    <property type="entry name" value="HELICc"/>
    <property type="match status" value="1"/>
</dbReference>
<feature type="compositionally biased region" description="Basic and acidic residues" evidence="5">
    <location>
        <begin position="99"/>
        <end position="120"/>
    </location>
</feature>